<sequence length="134" mass="15227">MVSGDANTILGEYPVINRDIFLNLPPYASLIEDGTGHRYNFICNAGPEFIFVQRTIVTGDLRGWRREFFASIHPERDPSTITNDDVFRSDMSQKMGEYTLQTITPVHNHGDPQWAVITQSKHTNNPAKWTLCDS</sequence>
<dbReference type="EMBL" id="MHLI01000015">
    <property type="protein sequence ID" value="OGZ05204.1"/>
    <property type="molecule type" value="Genomic_DNA"/>
</dbReference>
<dbReference type="Proteomes" id="UP000177122">
    <property type="component" value="Unassembled WGS sequence"/>
</dbReference>
<organism evidence="1 2">
    <name type="scientific">Candidatus Lloydbacteria bacterium RIFCSPHIGHO2_01_FULL_49_22</name>
    <dbReference type="NCBI Taxonomy" id="1798658"/>
    <lineage>
        <taxon>Bacteria</taxon>
        <taxon>Candidatus Lloydiibacteriota</taxon>
    </lineage>
</organism>
<gene>
    <name evidence="1" type="ORF">A2845_02695</name>
</gene>
<proteinExistence type="predicted"/>
<dbReference type="AlphaFoldDB" id="A0A1G2CV29"/>
<reference evidence="1 2" key="1">
    <citation type="journal article" date="2016" name="Nat. Commun.">
        <title>Thousands of microbial genomes shed light on interconnected biogeochemical processes in an aquifer system.</title>
        <authorList>
            <person name="Anantharaman K."/>
            <person name="Brown C.T."/>
            <person name="Hug L.A."/>
            <person name="Sharon I."/>
            <person name="Castelle C.J."/>
            <person name="Probst A.J."/>
            <person name="Thomas B.C."/>
            <person name="Singh A."/>
            <person name="Wilkins M.J."/>
            <person name="Karaoz U."/>
            <person name="Brodie E.L."/>
            <person name="Williams K.H."/>
            <person name="Hubbard S.S."/>
            <person name="Banfield J.F."/>
        </authorList>
    </citation>
    <scope>NUCLEOTIDE SEQUENCE [LARGE SCALE GENOMIC DNA]</scope>
</reference>
<protein>
    <submittedName>
        <fullName evidence="1">Uncharacterized protein</fullName>
    </submittedName>
</protein>
<name>A0A1G2CV29_9BACT</name>
<evidence type="ECO:0000313" key="2">
    <source>
        <dbReference type="Proteomes" id="UP000177122"/>
    </source>
</evidence>
<accession>A0A1G2CV29</accession>
<evidence type="ECO:0000313" key="1">
    <source>
        <dbReference type="EMBL" id="OGZ05204.1"/>
    </source>
</evidence>
<comment type="caution">
    <text evidence="1">The sequence shown here is derived from an EMBL/GenBank/DDBJ whole genome shotgun (WGS) entry which is preliminary data.</text>
</comment>